<dbReference type="Gene3D" id="3.90.550.10">
    <property type="entry name" value="Spore Coat Polysaccharide Biosynthesis Protein SpsA, Chain A"/>
    <property type="match status" value="1"/>
</dbReference>
<evidence type="ECO:0000256" key="7">
    <source>
        <dbReference type="ARBA" id="ARBA00023136"/>
    </source>
</evidence>
<evidence type="ECO:0000313" key="10">
    <source>
        <dbReference type="Proteomes" id="UP000004956"/>
    </source>
</evidence>
<sequence>MRLLFLVPVYNHPLKIGRVAANCLAHGFDVLLVDDGSNEETKRAIAEAAKRSPDVHVLTLPENGGKGAAVLAGFRWAIERGYTHAFQLDADLQQDPAAIAPFIAKATERPAHVICGYPVYNSSVPRARKWGRNVTHFWVAVNTLSFAIRDSLCGFRIYPLDAVAAWLATSPTVGLRMDFDTDVVVQLYRRGVDVTNLPVGVDYPEDGISHFHGIENWRISKMHARNFITMLPQIPKLVMRHFR</sequence>
<keyword evidence="4" id="KW-0812">Transmembrane</keyword>
<keyword evidence="7" id="KW-0472">Membrane</keyword>
<name>H3KE98_9BURK</name>
<keyword evidence="3 9" id="KW-0808">Transferase</keyword>
<evidence type="ECO:0000256" key="4">
    <source>
        <dbReference type="ARBA" id="ARBA00022692"/>
    </source>
</evidence>
<evidence type="ECO:0000256" key="6">
    <source>
        <dbReference type="ARBA" id="ARBA00022989"/>
    </source>
</evidence>
<evidence type="ECO:0000256" key="3">
    <source>
        <dbReference type="ARBA" id="ARBA00022679"/>
    </source>
</evidence>
<proteinExistence type="predicted"/>
<dbReference type="InterPro" id="IPR001173">
    <property type="entry name" value="Glyco_trans_2-like"/>
</dbReference>
<dbReference type="SUPFAM" id="SSF53448">
    <property type="entry name" value="Nucleotide-diphospho-sugar transferases"/>
    <property type="match status" value="1"/>
</dbReference>
<dbReference type="InterPro" id="IPR029044">
    <property type="entry name" value="Nucleotide-diphossugar_trans"/>
</dbReference>
<dbReference type="PANTHER" id="PTHR48090">
    <property type="entry name" value="UNDECAPRENYL-PHOSPHATE 4-DEOXY-4-FORMAMIDO-L-ARABINOSE TRANSFERASE-RELATED"/>
    <property type="match status" value="1"/>
</dbReference>
<evidence type="ECO:0000256" key="5">
    <source>
        <dbReference type="ARBA" id="ARBA00022985"/>
    </source>
</evidence>
<dbReference type="AlphaFoldDB" id="H3KE98"/>
<gene>
    <name evidence="9" type="ORF">HMPREF9440_01062</name>
</gene>
<keyword evidence="1" id="KW-1003">Cell membrane</keyword>
<dbReference type="STRING" id="762967.HMPREF9440_01062"/>
<dbReference type="Pfam" id="PF00535">
    <property type="entry name" value="Glycos_transf_2"/>
    <property type="match status" value="1"/>
</dbReference>
<evidence type="ECO:0000259" key="8">
    <source>
        <dbReference type="Pfam" id="PF00535"/>
    </source>
</evidence>
<accession>H3KE98</accession>
<organism evidence="9 10">
    <name type="scientific">Sutterella parvirubra YIT 11816</name>
    <dbReference type="NCBI Taxonomy" id="762967"/>
    <lineage>
        <taxon>Bacteria</taxon>
        <taxon>Pseudomonadati</taxon>
        <taxon>Pseudomonadota</taxon>
        <taxon>Betaproteobacteria</taxon>
        <taxon>Burkholderiales</taxon>
        <taxon>Sutterellaceae</taxon>
        <taxon>Sutterella</taxon>
    </lineage>
</organism>
<dbReference type="InterPro" id="IPR050256">
    <property type="entry name" value="Glycosyltransferase_2"/>
</dbReference>
<feature type="domain" description="Glycosyltransferase 2-like" evidence="8">
    <location>
        <begin position="6"/>
        <end position="134"/>
    </location>
</feature>
<dbReference type="OrthoDB" id="9808633at2"/>
<dbReference type="GO" id="GO:0005886">
    <property type="term" value="C:plasma membrane"/>
    <property type="evidence" value="ECO:0007669"/>
    <property type="project" value="TreeGrafter"/>
</dbReference>
<comment type="caution">
    <text evidence="9">The sequence shown here is derived from an EMBL/GenBank/DDBJ whole genome shotgun (WGS) entry which is preliminary data.</text>
</comment>
<dbReference type="HOGENOM" id="CLU_033536_7_0_4"/>
<dbReference type="GO" id="GO:0099621">
    <property type="term" value="F:undecaprenyl-phosphate 4-deoxy-4-formamido-L-arabinose transferase activity"/>
    <property type="evidence" value="ECO:0007669"/>
    <property type="project" value="TreeGrafter"/>
</dbReference>
<keyword evidence="10" id="KW-1185">Reference proteome</keyword>
<keyword evidence="6" id="KW-1133">Transmembrane helix</keyword>
<dbReference type="RefSeq" id="WP_008541855.1">
    <property type="nucleotide sequence ID" value="NZ_JH604942.1"/>
</dbReference>
<keyword evidence="2" id="KW-0328">Glycosyltransferase</keyword>
<evidence type="ECO:0000313" key="9">
    <source>
        <dbReference type="EMBL" id="EHY31563.1"/>
    </source>
</evidence>
<dbReference type="Proteomes" id="UP000004956">
    <property type="component" value="Unassembled WGS sequence"/>
</dbReference>
<dbReference type="GO" id="GO:0009103">
    <property type="term" value="P:lipopolysaccharide biosynthetic process"/>
    <property type="evidence" value="ECO:0007669"/>
    <property type="project" value="UniProtKB-KW"/>
</dbReference>
<dbReference type="EMBL" id="AFBQ01000144">
    <property type="protein sequence ID" value="EHY31563.1"/>
    <property type="molecule type" value="Genomic_DNA"/>
</dbReference>
<reference evidence="9 10" key="1">
    <citation type="submission" date="2011-11" db="EMBL/GenBank/DDBJ databases">
        <authorList>
            <person name="Weinstock G."/>
            <person name="Sodergren E."/>
            <person name="Clifton S."/>
            <person name="Fulton L."/>
            <person name="Fulton B."/>
            <person name="Courtney L."/>
            <person name="Fronick C."/>
            <person name="Harrison M."/>
            <person name="Strong C."/>
            <person name="Farmer C."/>
            <person name="Delahaunty K."/>
            <person name="Markovic C."/>
            <person name="Hall O."/>
            <person name="Minx P."/>
            <person name="Tomlinson C."/>
            <person name="Mitreva M."/>
            <person name="Hou S."/>
            <person name="Chen J."/>
            <person name="Wollam A."/>
            <person name="Pepin K.H."/>
            <person name="Johnson M."/>
            <person name="Bhonagiri V."/>
            <person name="Zhang X."/>
            <person name="Suruliraj S."/>
            <person name="Warren W."/>
            <person name="Chinwalla A."/>
            <person name="Mardis E.R."/>
            <person name="Wilson R.K."/>
        </authorList>
    </citation>
    <scope>NUCLEOTIDE SEQUENCE [LARGE SCALE GENOMIC DNA]</scope>
    <source>
        <strain evidence="9 10">YIT 11816</strain>
    </source>
</reference>
<keyword evidence="5" id="KW-0448">Lipopolysaccharide biosynthesis</keyword>
<evidence type="ECO:0000256" key="1">
    <source>
        <dbReference type="ARBA" id="ARBA00022475"/>
    </source>
</evidence>
<dbReference type="CDD" id="cd04179">
    <property type="entry name" value="DPM_DPG-synthase_like"/>
    <property type="match status" value="1"/>
</dbReference>
<protein>
    <submittedName>
        <fullName evidence="9">Glycosyltransferase, group 2 family protein</fullName>
    </submittedName>
</protein>
<evidence type="ECO:0000256" key="2">
    <source>
        <dbReference type="ARBA" id="ARBA00022676"/>
    </source>
</evidence>
<dbReference type="PANTHER" id="PTHR48090:SF3">
    <property type="entry name" value="UNDECAPRENYL-PHOSPHATE 4-DEOXY-4-FORMAMIDO-L-ARABINOSE TRANSFERASE"/>
    <property type="match status" value="1"/>
</dbReference>
<dbReference type="PATRIC" id="fig|762967.3.peg.844"/>